<reference evidence="12 13" key="1">
    <citation type="submission" date="2016-03" db="EMBL/GenBank/DDBJ databases">
        <authorList>
            <person name="Ploux O."/>
        </authorList>
    </citation>
    <scope>NUCLEOTIDE SEQUENCE [LARGE SCALE GENOMIC DNA]</scope>
    <source>
        <strain evidence="12 13">R0</strain>
    </source>
</reference>
<keyword evidence="9 11" id="KW-0520">NAD</keyword>
<evidence type="ECO:0000313" key="12">
    <source>
        <dbReference type="EMBL" id="KYG66688.1"/>
    </source>
</evidence>
<feature type="transmembrane region" description="Helical" evidence="11">
    <location>
        <begin position="68"/>
        <end position="91"/>
    </location>
</feature>
<keyword evidence="11" id="KW-1003">Cell membrane</keyword>
<comment type="caution">
    <text evidence="12">The sequence shown here is derived from an EMBL/GenBank/DDBJ whole genome shotgun (WGS) entry which is preliminary data.</text>
</comment>
<keyword evidence="11" id="KW-0830">Ubiquinone</keyword>
<evidence type="ECO:0000313" key="13">
    <source>
        <dbReference type="Proteomes" id="UP000075320"/>
    </source>
</evidence>
<dbReference type="GO" id="GO:0048038">
    <property type="term" value="F:quinone binding"/>
    <property type="evidence" value="ECO:0007669"/>
    <property type="project" value="UniProtKB-KW"/>
</dbReference>
<accession>A0A150WQL9</accession>
<keyword evidence="5 11" id="KW-0812">Transmembrane</keyword>
<keyword evidence="7 11" id="KW-1278">Translocase</keyword>
<proteinExistence type="inferred from homology"/>
<dbReference type="Pfam" id="PF00420">
    <property type="entry name" value="Oxidored_q2"/>
    <property type="match status" value="1"/>
</dbReference>
<evidence type="ECO:0000256" key="2">
    <source>
        <dbReference type="ARBA" id="ARBA00004141"/>
    </source>
</evidence>
<dbReference type="FunFam" id="1.10.287.3510:FF:000001">
    <property type="entry name" value="NADH-quinone oxidoreductase subunit K"/>
    <property type="match status" value="1"/>
</dbReference>
<dbReference type="GO" id="GO:0042773">
    <property type="term" value="P:ATP synthesis coupled electron transport"/>
    <property type="evidence" value="ECO:0007669"/>
    <property type="project" value="InterPro"/>
</dbReference>
<comment type="catalytic activity">
    <reaction evidence="11">
        <text>a quinone + NADH + 5 H(+)(in) = a quinol + NAD(+) + 4 H(+)(out)</text>
        <dbReference type="Rhea" id="RHEA:57888"/>
        <dbReference type="ChEBI" id="CHEBI:15378"/>
        <dbReference type="ChEBI" id="CHEBI:24646"/>
        <dbReference type="ChEBI" id="CHEBI:57540"/>
        <dbReference type="ChEBI" id="CHEBI:57945"/>
        <dbReference type="ChEBI" id="CHEBI:132124"/>
    </reaction>
</comment>
<comment type="similarity">
    <text evidence="3 11">Belongs to the complex I subunit 4L family.</text>
</comment>
<dbReference type="RefSeq" id="WP_061834263.1">
    <property type="nucleotide sequence ID" value="NZ_LUKE01000001.1"/>
</dbReference>
<keyword evidence="8 11" id="KW-1133">Transmembrane helix</keyword>
<dbReference type="InterPro" id="IPR039428">
    <property type="entry name" value="NUOK/Mnh_C1-like"/>
</dbReference>
<dbReference type="NCBIfam" id="NF004320">
    <property type="entry name" value="PRK05715.1-2"/>
    <property type="match status" value="1"/>
</dbReference>
<comment type="function">
    <text evidence="1 11">NDH-1 shuttles electrons from NADH, via FMN and iron-sulfur (Fe-S) centers, to quinones in the respiratory chain. The immediate electron acceptor for the enzyme in this species is believed to be ubiquinone. Couples the redox reaction to proton translocation (for every two electrons transferred, four hydrogen ions are translocated across the cytoplasmic membrane), and thus conserves the redox energy in a proton gradient.</text>
</comment>
<comment type="subunit">
    <text evidence="11">NDH-1 is composed of 14 different subunits. Subunits NuoA, H, J, K, L, M, N constitute the membrane sector of the complex.</text>
</comment>
<dbReference type="GO" id="GO:0030964">
    <property type="term" value="C:NADH dehydrogenase complex"/>
    <property type="evidence" value="ECO:0007669"/>
    <property type="project" value="TreeGrafter"/>
</dbReference>
<dbReference type="InterPro" id="IPR001133">
    <property type="entry name" value="NADH_UbQ_OxRdtase_chain4L/K"/>
</dbReference>
<comment type="subcellular location">
    <subcellularLocation>
        <location evidence="11">Cell membrane</location>
        <topology evidence="11">Multi-pass membrane protein</topology>
    </subcellularLocation>
    <subcellularLocation>
        <location evidence="2">Membrane</location>
        <topology evidence="2">Multi-pass membrane protein</topology>
    </subcellularLocation>
</comment>
<evidence type="ECO:0000256" key="4">
    <source>
        <dbReference type="ARBA" id="ARBA00022448"/>
    </source>
</evidence>
<gene>
    <name evidence="11" type="primary">nuoK</name>
    <name evidence="12" type="ORF">AZI86_06490</name>
</gene>
<keyword evidence="10 11" id="KW-0472">Membrane</keyword>
<keyword evidence="13" id="KW-1185">Reference proteome</keyword>
<dbReference type="EC" id="7.1.1.-" evidence="11"/>
<dbReference type="HAMAP" id="MF_01456">
    <property type="entry name" value="NDH1_NuoK"/>
    <property type="match status" value="1"/>
</dbReference>
<dbReference type="Gene3D" id="1.10.287.3510">
    <property type="match status" value="1"/>
</dbReference>
<keyword evidence="4 11" id="KW-0813">Transport</keyword>
<evidence type="ECO:0000256" key="1">
    <source>
        <dbReference type="ARBA" id="ARBA00002378"/>
    </source>
</evidence>
<dbReference type="NCBIfam" id="NF004323">
    <property type="entry name" value="PRK05715.1-5"/>
    <property type="match status" value="1"/>
</dbReference>
<dbReference type="NCBIfam" id="NF004321">
    <property type="entry name" value="PRK05715.1-3"/>
    <property type="match status" value="1"/>
</dbReference>
<name>A0A150WQL9_BDEBC</name>
<dbReference type="PANTHER" id="PTHR11434">
    <property type="entry name" value="NADH-UBIQUINONE OXIDOREDUCTASE SUBUNIT ND4L"/>
    <property type="match status" value="1"/>
</dbReference>
<dbReference type="PANTHER" id="PTHR11434:SF21">
    <property type="entry name" value="NADH DEHYDROGENASE SUBUNIT 4L-RELATED"/>
    <property type="match status" value="1"/>
</dbReference>
<sequence length="107" mass="11901">MNTDFITNIGLTHYLVLSAMLFVMGMAGVLLRRNVVVLLMSIELMLNSVNLTFVAFSKFLGLLDGHIMVFFVMTIAAAEAAVGLALTVSIFKRFNEVNIRFFEHLKG</sequence>
<dbReference type="GO" id="GO:0005886">
    <property type="term" value="C:plasma membrane"/>
    <property type="evidence" value="ECO:0007669"/>
    <property type="project" value="UniProtKB-SubCell"/>
</dbReference>
<dbReference type="EMBL" id="LUKE01000001">
    <property type="protein sequence ID" value="KYG66688.1"/>
    <property type="molecule type" value="Genomic_DNA"/>
</dbReference>
<keyword evidence="6 11" id="KW-0874">Quinone</keyword>
<dbReference type="Proteomes" id="UP000075320">
    <property type="component" value="Unassembled WGS sequence"/>
</dbReference>
<feature type="transmembrane region" description="Helical" evidence="11">
    <location>
        <begin position="36"/>
        <end position="56"/>
    </location>
</feature>
<evidence type="ECO:0000256" key="5">
    <source>
        <dbReference type="ARBA" id="ARBA00022692"/>
    </source>
</evidence>
<dbReference type="GO" id="GO:0050136">
    <property type="term" value="F:NADH dehydrogenase (quinone) (non-electrogenic) activity"/>
    <property type="evidence" value="ECO:0007669"/>
    <property type="project" value="UniProtKB-UniRule"/>
</dbReference>
<dbReference type="OrthoDB" id="9811124at2"/>
<evidence type="ECO:0000256" key="6">
    <source>
        <dbReference type="ARBA" id="ARBA00022719"/>
    </source>
</evidence>
<evidence type="ECO:0000256" key="10">
    <source>
        <dbReference type="ARBA" id="ARBA00023136"/>
    </source>
</evidence>
<protein>
    <recommendedName>
        <fullName evidence="11">NADH-quinone oxidoreductase subunit K</fullName>
        <ecNumber evidence="11">7.1.1.-</ecNumber>
    </recommendedName>
    <alternativeName>
        <fullName evidence="11">NADH dehydrogenase I subunit K</fullName>
    </alternativeName>
    <alternativeName>
        <fullName evidence="11">NDH-1 subunit K</fullName>
    </alternativeName>
</protein>
<evidence type="ECO:0000256" key="9">
    <source>
        <dbReference type="ARBA" id="ARBA00023027"/>
    </source>
</evidence>
<evidence type="ECO:0000256" key="7">
    <source>
        <dbReference type="ARBA" id="ARBA00022967"/>
    </source>
</evidence>
<evidence type="ECO:0000256" key="3">
    <source>
        <dbReference type="ARBA" id="ARBA00010519"/>
    </source>
</evidence>
<dbReference type="AlphaFoldDB" id="A0A150WQL9"/>
<evidence type="ECO:0000256" key="8">
    <source>
        <dbReference type="ARBA" id="ARBA00022989"/>
    </source>
</evidence>
<evidence type="ECO:0000256" key="11">
    <source>
        <dbReference type="HAMAP-Rule" id="MF_01456"/>
    </source>
</evidence>
<feature type="transmembrane region" description="Helical" evidence="11">
    <location>
        <begin position="12"/>
        <end position="31"/>
    </location>
</feature>
<organism evidence="12 13">
    <name type="scientific">Bdellovibrio bacteriovorus</name>
    <dbReference type="NCBI Taxonomy" id="959"/>
    <lineage>
        <taxon>Bacteria</taxon>
        <taxon>Pseudomonadati</taxon>
        <taxon>Bdellovibrionota</taxon>
        <taxon>Bdellovibrionia</taxon>
        <taxon>Bdellovibrionales</taxon>
        <taxon>Pseudobdellovibrionaceae</taxon>
        <taxon>Bdellovibrio</taxon>
    </lineage>
</organism>